<dbReference type="InterPro" id="IPR036047">
    <property type="entry name" value="F-box-like_dom_sf"/>
</dbReference>
<dbReference type="Pfam" id="PF12937">
    <property type="entry name" value="F-box-like"/>
    <property type="match status" value="1"/>
</dbReference>
<sequence>MDADTWALLPSDLLVEVLRHLAATAVVRCAGACRPWRRAVITNASSLRPRSDRFNPNLLIGFFYRQCSSSIVHLQYVPGPLHDMFPMDNAAADTPSDTSISSFIPLSAAGGVDITQCELCRCLCKLC</sequence>
<dbReference type="EMBL" id="OZ075134">
    <property type="protein sequence ID" value="CAL4991048.1"/>
    <property type="molecule type" value="Genomic_DNA"/>
</dbReference>
<dbReference type="SUPFAM" id="SSF81383">
    <property type="entry name" value="F-box domain"/>
    <property type="match status" value="1"/>
</dbReference>
<keyword evidence="3" id="KW-1185">Reference proteome</keyword>
<dbReference type="AlphaFoldDB" id="A0ABC9B0Y9"/>
<dbReference type="PANTHER" id="PTHR35828:SF16">
    <property type="entry name" value="F-BOX DOMAIN-CONTAINING PROTEIN"/>
    <property type="match status" value="1"/>
</dbReference>
<protein>
    <recommendedName>
        <fullName evidence="1">F-box domain-containing protein</fullName>
    </recommendedName>
</protein>
<organism evidence="2 3">
    <name type="scientific">Urochloa decumbens</name>
    <dbReference type="NCBI Taxonomy" id="240449"/>
    <lineage>
        <taxon>Eukaryota</taxon>
        <taxon>Viridiplantae</taxon>
        <taxon>Streptophyta</taxon>
        <taxon>Embryophyta</taxon>
        <taxon>Tracheophyta</taxon>
        <taxon>Spermatophyta</taxon>
        <taxon>Magnoliopsida</taxon>
        <taxon>Liliopsida</taxon>
        <taxon>Poales</taxon>
        <taxon>Poaceae</taxon>
        <taxon>PACMAD clade</taxon>
        <taxon>Panicoideae</taxon>
        <taxon>Panicodae</taxon>
        <taxon>Paniceae</taxon>
        <taxon>Melinidinae</taxon>
        <taxon>Urochloa</taxon>
    </lineage>
</organism>
<evidence type="ECO:0000313" key="3">
    <source>
        <dbReference type="Proteomes" id="UP001497457"/>
    </source>
</evidence>
<gene>
    <name evidence="2" type="ORF">URODEC1_LOCUS60480</name>
</gene>
<dbReference type="Gene3D" id="1.20.1280.50">
    <property type="match status" value="1"/>
</dbReference>
<reference evidence="2" key="1">
    <citation type="submission" date="2024-10" db="EMBL/GenBank/DDBJ databases">
        <authorList>
            <person name="Ryan C."/>
        </authorList>
    </citation>
    <scope>NUCLEOTIDE SEQUENCE [LARGE SCALE GENOMIC DNA]</scope>
</reference>
<accession>A0ABC9B0Y9</accession>
<dbReference type="InterPro" id="IPR001810">
    <property type="entry name" value="F-box_dom"/>
</dbReference>
<evidence type="ECO:0000259" key="1">
    <source>
        <dbReference type="Pfam" id="PF12937"/>
    </source>
</evidence>
<dbReference type="PANTHER" id="PTHR35828">
    <property type="entry name" value="OS08G0203800 PROTEIN-RELATED"/>
    <property type="match status" value="1"/>
</dbReference>
<feature type="domain" description="F-box" evidence="1">
    <location>
        <begin position="6"/>
        <end position="41"/>
    </location>
</feature>
<evidence type="ECO:0000313" key="2">
    <source>
        <dbReference type="EMBL" id="CAL4991048.1"/>
    </source>
</evidence>
<name>A0ABC9B0Y9_9POAL</name>
<dbReference type="Proteomes" id="UP001497457">
    <property type="component" value="Chromosome 24b"/>
</dbReference>
<proteinExistence type="predicted"/>